<reference evidence="9" key="1">
    <citation type="journal article" date="2023" name="bioRxiv">
        <title>Scaffold-level genome assemblies of two parasitoid biocontrol wasps reveal the parthenogenesis mechanism and an associated novel virus.</title>
        <authorList>
            <person name="Inwood S."/>
            <person name="Skelly J."/>
            <person name="Guhlin J."/>
            <person name="Harrop T."/>
            <person name="Goldson S."/>
            <person name="Dearden P."/>
        </authorList>
    </citation>
    <scope>NUCLEOTIDE SEQUENCE</scope>
    <source>
        <strain evidence="9">Irish</strain>
        <tissue evidence="9">Whole body</tissue>
    </source>
</reference>
<evidence type="ECO:0000256" key="2">
    <source>
        <dbReference type="ARBA" id="ARBA00004325"/>
    </source>
</evidence>
<dbReference type="Pfam" id="PF09803">
    <property type="entry name" value="Pet100"/>
    <property type="match status" value="1"/>
</dbReference>
<keyword evidence="6" id="KW-0496">Mitochondrion</keyword>
<dbReference type="AlphaFoldDB" id="A0AA39FK48"/>
<keyword evidence="4" id="KW-0809">Transit peptide</keyword>
<keyword evidence="10" id="KW-1185">Reference proteome</keyword>
<comment type="subcellular location">
    <subcellularLocation>
        <location evidence="1">Membrane</location>
        <topology evidence="1">Single-pass membrane protein</topology>
    </subcellularLocation>
    <subcellularLocation>
        <location evidence="2">Mitochondrion membrane</location>
    </subcellularLocation>
</comment>
<keyword evidence="7" id="KW-0472">Membrane</keyword>
<evidence type="ECO:0000256" key="3">
    <source>
        <dbReference type="ARBA" id="ARBA00022692"/>
    </source>
</evidence>
<evidence type="ECO:0000313" key="9">
    <source>
        <dbReference type="EMBL" id="KAK0171003.1"/>
    </source>
</evidence>
<dbReference type="GO" id="GO:0033617">
    <property type="term" value="P:mitochondrial respiratory chain complex IV assembly"/>
    <property type="evidence" value="ECO:0007669"/>
    <property type="project" value="InterPro"/>
</dbReference>
<comment type="caution">
    <text evidence="9">The sequence shown here is derived from an EMBL/GenBank/DDBJ whole genome shotgun (WGS) entry which is preliminary data.</text>
</comment>
<dbReference type="PANTHER" id="PTHR33968">
    <property type="entry name" value="PROTEIN PET100 HOMOLOG, MITOCHONDRIAL"/>
    <property type="match status" value="1"/>
</dbReference>
<evidence type="ECO:0000256" key="7">
    <source>
        <dbReference type="ARBA" id="ARBA00023136"/>
    </source>
</evidence>
<name>A0AA39FK48_9HYME</name>
<evidence type="ECO:0000256" key="6">
    <source>
        <dbReference type="ARBA" id="ARBA00023128"/>
    </source>
</evidence>
<organism evidence="9 10">
    <name type="scientific">Microctonus aethiopoides</name>
    <dbReference type="NCBI Taxonomy" id="144406"/>
    <lineage>
        <taxon>Eukaryota</taxon>
        <taxon>Metazoa</taxon>
        <taxon>Ecdysozoa</taxon>
        <taxon>Arthropoda</taxon>
        <taxon>Hexapoda</taxon>
        <taxon>Insecta</taxon>
        <taxon>Pterygota</taxon>
        <taxon>Neoptera</taxon>
        <taxon>Endopterygota</taxon>
        <taxon>Hymenoptera</taxon>
        <taxon>Apocrita</taxon>
        <taxon>Ichneumonoidea</taxon>
        <taxon>Braconidae</taxon>
        <taxon>Euphorinae</taxon>
        <taxon>Microctonus</taxon>
    </lineage>
</organism>
<dbReference type="GO" id="GO:0005743">
    <property type="term" value="C:mitochondrial inner membrane"/>
    <property type="evidence" value="ECO:0007669"/>
    <property type="project" value="TreeGrafter"/>
</dbReference>
<dbReference type="InterPro" id="IPR018625">
    <property type="entry name" value="Pet100"/>
</dbReference>
<reference evidence="9" key="2">
    <citation type="submission" date="2023-03" db="EMBL/GenBank/DDBJ databases">
        <authorList>
            <person name="Inwood S.N."/>
            <person name="Skelly J.G."/>
            <person name="Guhlin J."/>
            <person name="Harrop T.W.R."/>
            <person name="Goldson S.G."/>
            <person name="Dearden P.K."/>
        </authorList>
    </citation>
    <scope>NUCLEOTIDE SEQUENCE</scope>
    <source>
        <strain evidence="9">Irish</strain>
        <tissue evidence="9">Whole body</tissue>
    </source>
</reference>
<keyword evidence="3" id="KW-0812">Transmembrane</keyword>
<gene>
    <name evidence="9" type="ORF">PV328_008773</name>
</gene>
<sequence length="108" mass="12724">MSTRVLGSPGYFTTANGMFSCNTSVIMGTWHLEIARMILYIGFPVGLFHWFNQPQNFTEYVENTQKEMLSRMQSNTKEIYDEFVGQRNERHDLERIQLMEAEYLNSQK</sequence>
<evidence type="ECO:0000256" key="4">
    <source>
        <dbReference type="ARBA" id="ARBA00022946"/>
    </source>
</evidence>
<dbReference type="PANTHER" id="PTHR33968:SF1">
    <property type="entry name" value="PROTEIN PET100 HOMOLOG, MITOCHONDRIAL"/>
    <property type="match status" value="1"/>
</dbReference>
<accession>A0AA39FK48</accession>
<keyword evidence="5" id="KW-1133">Transmembrane helix</keyword>
<protein>
    <submittedName>
        <fullName evidence="9">Uncharacterized protein</fullName>
    </submittedName>
</protein>
<evidence type="ECO:0000256" key="1">
    <source>
        <dbReference type="ARBA" id="ARBA00004167"/>
    </source>
</evidence>
<proteinExistence type="inferred from homology"/>
<dbReference type="GO" id="GO:0051082">
    <property type="term" value="F:unfolded protein binding"/>
    <property type="evidence" value="ECO:0007669"/>
    <property type="project" value="TreeGrafter"/>
</dbReference>
<evidence type="ECO:0000256" key="8">
    <source>
        <dbReference type="ARBA" id="ARBA00038077"/>
    </source>
</evidence>
<dbReference type="EMBL" id="JAQQBS010000003">
    <property type="protein sequence ID" value="KAK0171003.1"/>
    <property type="molecule type" value="Genomic_DNA"/>
</dbReference>
<evidence type="ECO:0000313" key="10">
    <source>
        <dbReference type="Proteomes" id="UP001168990"/>
    </source>
</evidence>
<comment type="similarity">
    <text evidence="8">Belongs to the PET100 family.</text>
</comment>
<dbReference type="PROSITE" id="PS51257">
    <property type="entry name" value="PROKAR_LIPOPROTEIN"/>
    <property type="match status" value="1"/>
</dbReference>
<evidence type="ECO:0000256" key="5">
    <source>
        <dbReference type="ARBA" id="ARBA00022989"/>
    </source>
</evidence>
<dbReference type="Proteomes" id="UP001168990">
    <property type="component" value="Unassembled WGS sequence"/>
</dbReference>